<dbReference type="RefSeq" id="WP_169075217.1">
    <property type="nucleotide sequence ID" value="NZ_JABBXH010000003.1"/>
</dbReference>
<evidence type="ECO:0000256" key="4">
    <source>
        <dbReference type="ARBA" id="ARBA00023125"/>
    </source>
</evidence>
<dbReference type="InterPro" id="IPR036388">
    <property type="entry name" value="WH-like_DNA-bd_sf"/>
</dbReference>
<evidence type="ECO:0000256" key="5">
    <source>
        <dbReference type="ARBA" id="ARBA00023163"/>
    </source>
</evidence>
<dbReference type="AlphaFoldDB" id="A0A7Y0LC82"/>
<dbReference type="EMBL" id="JABBXH010000003">
    <property type="protein sequence ID" value="NMP31884.1"/>
    <property type="molecule type" value="Genomic_DNA"/>
</dbReference>
<dbReference type="InterPro" id="IPR014284">
    <property type="entry name" value="RNA_pol_sigma-70_dom"/>
</dbReference>
<evidence type="ECO:0000256" key="3">
    <source>
        <dbReference type="ARBA" id="ARBA00023082"/>
    </source>
</evidence>
<dbReference type="InterPro" id="IPR013324">
    <property type="entry name" value="RNA_pol_sigma_r3/r4-like"/>
</dbReference>
<dbReference type="PANTHER" id="PTHR43133">
    <property type="entry name" value="RNA POLYMERASE ECF-TYPE SIGMA FACTO"/>
    <property type="match status" value="1"/>
</dbReference>
<dbReference type="GO" id="GO:0003677">
    <property type="term" value="F:DNA binding"/>
    <property type="evidence" value="ECO:0007669"/>
    <property type="project" value="UniProtKB-KW"/>
</dbReference>
<feature type="domain" description="RNA polymerase sigma factor 70 region 4 type 2" evidence="7">
    <location>
        <begin position="124"/>
        <end position="175"/>
    </location>
</feature>
<dbReference type="InterPro" id="IPR039425">
    <property type="entry name" value="RNA_pol_sigma-70-like"/>
</dbReference>
<name>A0A7Y0LC82_9GAMM</name>
<evidence type="ECO:0000313" key="8">
    <source>
        <dbReference type="EMBL" id="NMP31884.1"/>
    </source>
</evidence>
<keyword evidence="2" id="KW-0805">Transcription regulation</keyword>
<reference evidence="8 9" key="1">
    <citation type="submission" date="2020-04" db="EMBL/GenBank/DDBJ databases">
        <title>Thalassotalea sp. M1531, isolated from the surface of marine red alga.</title>
        <authorList>
            <person name="Pang L."/>
            <person name="Lu D.-C."/>
        </authorList>
    </citation>
    <scope>NUCLEOTIDE SEQUENCE [LARGE SCALE GENOMIC DNA]</scope>
    <source>
        <strain evidence="8 9">M1531</strain>
    </source>
</reference>
<keyword evidence="9" id="KW-1185">Reference proteome</keyword>
<dbReference type="Pfam" id="PF08281">
    <property type="entry name" value="Sigma70_r4_2"/>
    <property type="match status" value="1"/>
</dbReference>
<dbReference type="GO" id="GO:0006352">
    <property type="term" value="P:DNA-templated transcription initiation"/>
    <property type="evidence" value="ECO:0007669"/>
    <property type="project" value="InterPro"/>
</dbReference>
<organism evidence="8 9">
    <name type="scientific">Thalassotalea algicola</name>
    <dbReference type="NCBI Taxonomy" id="2716224"/>
    <lineage>
        <taxon>Bacteria</taxon>
        <taxon>Pseudomonadati</taxon>
        <taxon>Pseudomonadota</taxon>
        <taxon>Gammaproteobacteria</taxon>
        <taxon>Alteromonadales</taxon>
        <taxon>Colwelliaceae</taxon>
        <taxon>Thalassotalea</taxon>
    </lineage>
</organism>
<dbReference type="InterPro" id="IPR013249">
    <property type="entry name" value="RNA_pol_sigma70_r4_t2"/>
</dbReference>
<accession>A0A7Y0LC82</accession>
<proteinExistence type="inferred from homology"/>
<dbReference type="Proteomes" id="UP000568664">
    <property type="component" value="Unassembled WGS sequence"/>
</dbReference>
<dbReference type="GO" id="GO:0016987">
    <property type="term" value="F:sigma factor activity"/>
    <property type="evidence" value="ECO:0007669"/>
    <property type="project" value="UniProtKB-KW"/>
</dbReference>
<keyword evidence="3" id="KW-0731">Sigma factor</keyword>
<dbReference type="Gene3D" id="1.10.1740.10">
    <property type="match status" value="1"/>
</dbReference>
<protein>
    <submittedName>
        <fullName evidence="8">Sigma-70 family RNA polymerase sigma factor</fullName>
    </submittedName>
</protein>
<dbReference type="Pfam" id="PF04542">
    <property type="entry name" value="Sigma70_r2"/>
    <property type="match status" value="1"/>
</dbReference>
<evidence type="ECO:0000256" key="1">
    <source>
        <dbReference type="ARBA" id="ARBA00010641"/>
    </source>
</evidence>
<dbReference type="InterPro" id="IPR013325">
    <property type="entry name" value="RNA_pol_sigma_r2"/>
</dbReference>
<evidence type="ECO:0000313" key="9">
    <source>
        <dbReference type="Proteomes" id="UP000568664"/>
    </source>
</evidence>
<feature type="domain" description="RNA polymerase sigma-70 region 2" evidence="6">
    <location>
        <begin position="30"/>
        <end position="96"/>
    </location>
</feature>
<dbReference type="NCBIfam" id="TIGR02937">
    <property type="entry name" value="sigma70-ECF"/>
    <property type="match status" value="1"/>
</dbReference>
<evidence type="ECO:0000256" key="2">
    <source>
        <dbReference type="ARBA" id="ARBA00023015"/>
    </source>
</evidence>
<comment type="caution">
    <text evidence="8">The sequence shown here is derived from an EMBL/GenBank/DDBJ whole genome shotgun (WGS) entry which is preliminary data.</text>
</comment>
<evidence type="ECO:0000259" key="7">
    <source>
        <dbReference type="Pfam" id="PF08281"/>
    </source>
</evidence>
<evidence type="ECO:0000259" key="6">
    <source>
        <dbReference type="Pfam" id="PF04542"/>
    </source>
</evidence>
<comment type="similarity">
    <text evidence="1">Belongs to the sigma-70 factor family. ECF subfamily.</text>
</comment>
<sequence>MSKQGFGQQLSEQDFILLQKGKQNGFVAAYKMYADHVYSLSLHLVCDEEIAADILQTIFENLIQKKKQLKGADSLGAWLKRCTINACMEYFRRVKREHSFRSLEGEAVNVADEIANNSTYQESEVAQLINQLPEAQRSIVYLHAVQNMKHREIAKSLNVNEDASRQSYRRAIQKLKSWLTKAN</sequence>
<dbReference type="SUPFAM" id="SSF88946">
    <property type="entry name" value="Sigma2 domain of RNA polymerase sigma factors"/>
    <property type="match status" value="1"/>
</dbReference>
<dbReference type="Gene3D" id="1.10.10.10">
    <property type="entry name" value="Winged helix-like DNA-binding domain superfamily/Winged helix DNA-binding domain"/>
    <property type="match status" value="1"/>
</dbReference>
<dbReference type="InterPro" id="IPR007627">
    <property type="entry name" value="RNA_pol_sigma70_r2"/>
</dbReference>
<keyword evidence="4" id="KW-0238">DNA-binding</keyword>
<gene>
    <name evidence="8" type="ORF">HII17_09930</name>
</gene>
<keyword evidence="5" id="KW-0804">Transcription</keyword>
<dbReference type="CDD" id="cd06171">
    <property type="entry name" value="Sigma70_r4"/>
    <property type="match status" value="1"/>
</dbReference>
<dbReference type="PANTHER" id="PTHR43133:SF8">
    <property type="entry name" value="RNA POLYMERASE SIGMA FACTOR HI_1459-RELATED"/>
    <property type="match status" value="1"/>
</dbReference>
<dbReference type="SUPFAM" id="SSF88659">
    <property type="entry name" value="Sigma3 and sigma4 domains of RNA polymerase sigma factors"/>
    <property type="match status" value="1"/>
</dbReference>